<dbReference type="InterPro" id="IPR047960">
    <property type="entry name" value="Transpos_IS1380"/>
</dbReference>
<evidence type="ECO:0000313" key="3">
    <source>
        <dbReference type="Proteomes" id="UP001183809"/>
    </source>
</evidence>
<evidence type="ECO:0000259" key="1">
    <source>
        <dbReference type="Pfam" id="PF13701"/>
    </source>
</evidence>
<reference evidence="3" key="1">
    <citation type="submission" date="2023-07" db="EMBL/GenBank/DDBJ databases">
        <title>30 novel species of actinomycetes from the DSMZ collection.</title>
        <authorList>
            <person name="Nouioui I."/>
        </authorList>
    </citation>
    <scope>NUCLEOTIDE SEQUENCE [LARGE SCALE GENOMIC DNA]</scope>
    <source>
        <strain evidence="3">DSM 41699</strain>
    </source>
</reference>
<comment type="caution">
    <text evidence="2">The sequence shown here is derived from an EMBL/GenBank/DDBJ whole genome shotgun (WGS) entry which is preliminary data.</text>
</comment>
<organism evidence="2 3">
    <name type="scientific">Streptomyces gibsoniae</name>
    <dbReference type="NCBI Taxonomy" id="3075529"/>
    <lineage>
        <taxon>Bacteria</taxon>
        <taxon>Bacillati</taxon>
        <taxon>Actinomycetota</taxon>
        <taxon>Actinomycetes</taxon>
        <taxon>Kitasatosporales</taxon>
        <taxon>Streptomycetaceae</taxon>
        <taxon>Streptomyces</taxon>
    </lineage>
</organism>
<dbReference type="RefSeq" id="WP_311701637.1">
    <property type="nucleotide sequence ID" value="NZ_JAVREY010000201.1"/>
</dbReference>
<proteinExistence type="predicted"/>
<dbReference type="InterPro" id="IPR025668">
    <property type="entry name" value="Tnp_DDE_dom"/>
</dbReference>
<feature type="domain" description="Transposase DDE" evidence="1">
    <location>
        <begin position="7"/>
        <end position="483"/>
    </location>
</feature>
<name>A0ABU2UAN6_9ACTN</name>
<sequence length="486" mass="53849">MKTTGWDHRLAVRADGKNLIGRAGVVLLRKVADRVGLATALSAALPKGTGPGWRDRGVALVQLACAIVLGATNVLEAEQLQYHWRPVFGRPVSDSTLRRALAAIDAPVAARIERVRAVIRRVVWMLLALRPGGFPWISVCGREVTGWYVLDLDATIVTCTSRKEGAAGTFKGGFGHMPLGAWVANTRECVALLLRPGNAAPNDVADHKTVLAAALRQIPLPLWSKLLVRIDGAAFSHEVLDHLQTLTTSRRRVRWVTGWAINTADEQAIALLPENVWTAALRQDGEVHEIKGPDGEWIAYQVAELTGLRDLKGWPEGMRLIVRRVKPSRRDLKKLTAFEHYTGWRYQIVATNIPAHQGLSGVPASGQVWFVDALYRDHAEVEDRIKAIKRVGLGLLPSKSWQLNVAWVLAATIAADLDAWTRLLLLHDEPELAAAEPETIRMKLYHLPARLTAHARRRILHLDRTWPWAPTFTTAWQRATQLPALA</sequence>
<gene>
    <name evidence="2" type="ORF">RM764_46125</name>
</gene>
<accession>A0ABU2UAN6</accession>
<dbReference type="EMBL" id="JAVREY010000201">
    <property type="protein sequence ID" value="MDT0470199.1"/>
    <property type="molecule type" value="Genomic_DNA"/>
</dbReference>
<dbReference type="Proteomes" id="UP001183809">
    <property type="component" value="Unassembled WGS sequence"/>
</dbReference>
<dbReference type="Pfam" id="PF13701">
    <property type="entry name" value="DDE_Tnp_1_4"/>
    <property type="match status" value="1"/>
</dbReference>
<keyword evidence="3" id="KW-1185">Reference proteome</keyword>
<protein>
    <submittedName>
        <fullName evidence="2">IS1380 family transposase</fullName>
    </submittedName>
</protein>
<dbReference type="NCBIfam" id="NF033539">
    <property type="entry name" value="transpos_IS1380"/>
    <property type="match status" value="1"/>
</dbReference>
<evidence type="ECO:0000313" key="2">
    <source>
        <dbReference type="EMBL" id="MDT0470199.1"/>
    </source>
</evidence>